<dbReference type="GO" id="GO:0051607">
    <property type="term" value="P:defense response to virus"/>
    <property type="evidence" value="ECO:0007669"/>
    <property type="project" value="UniProtKB-KW"/>
</dbReference>
<dbReference type="AlphaFoldDB" id="A0A9Q4PXZ1"/>
<protein>
    <submittedName>
        <fullName evidence="2">Type I-E CRISPR-associated protein Cas5/CasD</fullName>
    </submittedName>
</protein>
<dbReference type="InterPro" id="IPR010147">
    <property type="entry name" value="CRISPR-assoc_prot_CasD"/>
</dbReference>
<evidence type="ECO:0000256" key="1">
    <source>
        <dbReference type="ARBA" id="ARBA00023118"/>
    </source>
</evidence>
<proteinExistence type="predicted"/>
<dbReference type="NCBIfam" id="TIGR01868">
    <property type="entry name" value="casD_Cas5e"/>
    <property type="match status" value="1"/>
</dbReference>
<name>A0A9Q4PXZ1_9EURY</name>
<evidence type="ECO:0000313" key="3">
    <source>
        <dbReference type="Proteomes" id="UP001143747"/>
    </source>
</evidence>
<keyword evidence="3" id="KW-1185">Reference proteome</keyword>
<dbReference type="GO" id="GO:0003723">
    <property type="term" value="F:RNA binding"/>
    <property type="evidence" value="ECO:0007669"/>
    <property type="project" value="InterPro"/>
</dbReference>
<dbReference type="Pfam" id="PF09704">
    <property type="entry name" value="Cas_Cas5d"/>
    <property type="match status" value="1"/>
</dbReference>
<sequence length="249" mass="27849">MTDYLVFHLYGPMASWGETAVGEFRPSSDHPSRSAILGLIAASLGVRREDAETLKRIAASYALAIAVESSGTLLRDYHTTAVPPSGKGKHRRLYATRKDELSGPRDGLSTILSSRDYRCDAKYLVCMWRRTEECPYTLSEIQSALASPRFVPYLGRKSCVLSLPMRPVLVDATDAGEALRNEFSGSADNLPGLKENRKIRVFWSSGDVTGIEAKQSVHRRDEPYSHKPWQFMERIEEMGYLKTEDGDVL</sequence>
<dbReference type="InterPro" id="IPR013422">
    <property type="entry name" value="CRISPR-assoc_prot_Cas5_N"/>
</dbReference>
<comment type="caution">
    <text evidence="2">The sequence shown here is derived from an EMBL/GenBank/DDBJ whole genome shotgun (WGS) entry which is preliminary data.</text>
</comment>
<dbReference type="RefSeq" id="WP_274924386.1">
    <property type="nucleotide sequence ID" value="NZ_JAKELO010000002.1"/>
</dbReference>
<dbReference type="Proteomes" id="UP001143747">
    <property type="component" value="Unassembled WGS sequence"/>
</dbReference>
<evidence type="ECO:0000313" key="2">
    <source>
        <dbReference type="EMBL" id="MDE4907738.1"/>
    </source>
</evidence>
<keyword evidence="1" id="KW-0051">Antiviral defense</keyword>
<accession>A0A9Q4PXZ1</accession>
<dbReference type="NCBIfam" id="TIGR02593">
    <property type="entry name" value="CRISPR_cas5"/>
    <property type="match status" value="1"/>
</dbReference>
<reference evidence="2" key="1">
    <citation type="submission" date="2022-01" db="EMBL/GenBank/DDBJ databases">
        <title>Draft genome of Methanogenium marinum DSM 15558.</title>
        <authorList>
            <person name="Chen S.-C."/>
            <person name="You Y.-T."/>
        </authorList>
    </citation>
    <scope>NUCLEOTIDE SEQUENCE</scope>
    <source>
        <strain evidence="2">DSM 15558</strain>
    </source>
</reference>
<dbReference type="EMBL" id="JAKELO010000002">
    <property type="protein sequence ID" value="MDE4907738.1"/>
    <property type="molecule type" value="Genomic_DNA"/>
</dbReference>
<dbReference type="Gene3D" id="3.30.70.2660">
    <property type="match status" value="1"/>
</dbReference>
<dbReference type="InterPro" id="IPR021124">
    <property type="entry name" value="CRISPR-assoc_prot_Cas5"/>
</dbReference>
<dbReference type="GO" id="GO:0043571">
    <property type="term" value="P:maintenance of CRISPR repeat elements"/>
    <property type="evidence" value="ECO:0007669"/>
    <property type="project" value="InterPro"/>
</dbReference>
<dbReference type="CDD" id="cd09756">
    <property type="entry name" value="Cas5_I-E"/>
    <property type="match status" value="1"/>
</dbReference>
<organism evidence="2 3">
    <name type="scientific">Methanogenium marinum</name>
    <dbReference type="NCBI Taxonomy" id="348610"/>
    <lineage>
        <taxon>Archaea</taxon>
        <taxon>Methanobacteriati</taxon>
        <taxon>Methanobacteriota</taxon>
        <taxon>Stenosarchaea group</taxon>
        <taxon>Methanomicrobia</taxon>
        <taxon>Methanomicrobiales</taxon>
        <taxon>Methanomicrobiaceae</taxon>
        <taxon>Methanogenium</taxon>
    </lineage>
</organism>
<gene>
    <name evidence="2" type="primary">cas5e</name>
    <name evidence="2" type="ORF">L0665_03815</name>
</gene>